<dbReference type="EMBL" id="EQ974083">
    <property type="protein sequence ID" value="EEF34156.1"/>
    <property type="molecule type" value="Genomic_DNA"/>
</dbReference>
<keyword evidence="3" id="KW-1185">Reference proteome</keyword>
<feature type="region of interest" description="Disordered" evidence="1">
    <location>
        <begin position="29"/>
        <end position="51"/>
    </location>
</feature>
<evidence type="ECO:0000256" key="1">
    <source>
        <dbReference type="SAM" id="MobiDB-lite"/>
    </source>
</evidence>
<feature type="compositionally biased region" description="Gly residues" evidence="1">
    <location>
        <begin position="30"/>
        <end position="51"/>
    </location>
</feature>
<gene>
    <name evidence="2" type="ORF">RCOM_0459490</name>
</gene>
<proteinExistence type="predicted"/>
<feature type="compositionally biased region" description="Polar residues" evidence="1">
    <location>
        <begin position="86"/>
        <end position="109"/>
    </location>
</feature>
<organism evidence="2 3">
    <name type="scientific">Ricinus communis</name>
    <name type="common">Castor bean</name>
    <dbReference type="NCBI Taxonomy" id="3988"/>
    <lineage>
        <taxon>Eukaryota</taxon>
        <taxon>Viridiplantae</taxon>
        <taxon>Streptophyta</taxon>
        <taxon>Embryophyta</taxon>
        <taxon>Tracheophyta</taxon>
        <taxon>Spermatophyta</taxon>
        <taxon>Magnoliopsida</taxon>
        <taxon>eudicotyledons</taxon>
        <taxon>Gunneridae</taxon>
        <taxon>Pentapetalae</taxon>
        <taxon>rosids</taxon>
        <taxon>fabids</taxon>
        <taxon>Malpighiales</taxon>
        <taxon>Euphorbiaceae</taxon>
        <taxon>Acalyphoideae</taxon>
        <taxon>Acalypheae</taxon>
        <taxon>Ricinus</taxon>
    </lineage>
</organism>
<evidence type="ECO:0000313" key="2">
    <source>
        <dbReference type="EMBL" id="EEF34156.1"/>
    </source>
</evidence>
<dbReference type="InParanoid" id="B9SQF4"/>
<evidence type="ECO:0000313" key="3">
    <source>
        <dbReference type="Proteomes" id="UP000008311"/>
    </source>
</evidence>
<reference evidence="3" key="1">
    <citation type="journal article" date="2010" name="Nat. Biotechnol.">
        <title>Draft genome sequence of the oilseed species Ricinus communis.</title>
        <authorList>
            <person name="Chan A.P."/>
            <person name="Crabtree J."/>
            <person name="Zhao Q."/>
            <person name="Lorenzi H."/>
            <person name="Orvis J."/>
            <person name="Puiu D."/>
            <person name="Melake-Berhan A."/>
            <person name="Jones K.M."/>
            <person name="Redman J."/>
            <person name="Chen G."/>
            <person name="Cahoon E.B."/>
            <person name="Gedil M."/>
            <person name="Stanke M."/>
            <person name="Haas B.J."/>
            <person name="Wortman J.R."/>
            <person name="Fraser-Liggett C.M."/>
            <person name="Ravel J."/>
            <person name="Rabinowicz P.D."/>
        </authorList>
    </citation>
    <scope>NUCLEOTIDE SEQUENCE [LARGE SCALE GENOMIC DNA]</scope>
    <source>
        <strain evidence="3">cv. Hale</strain>
    </source>
</reference>
<name>B9SQF4_RICCO</name>
<dbReference type="Proteomes" id="UP000008311">
    <property type="component" value="Unassembled WGS sequence"/>
</dbReference>
<feature type="region of interest" description="Disordered" evidence="1">
    <location>
        <begin position="75"/>
        <end position="110"/>
    </location>
</feature>
<sequence length="175" mass="17986">MILSNVDVKRSESANSRVNVSALNSVDAGVGIGGSGKGGGSRGGGGKGGGCTAKVSRSNNIFGVQCSAELSTIAGGSQSSAGASSVPTQSSQSTKASKRPNTIAFQSPRPTKKPFTRVTVYINERTGFTMEKFGGPGGRIIRKTNQVKSYAAVTRDLGYKPPGLKWKGKACVTIR</sequence>
<protein>
    <submittedName>
        <fullName evidence="2">Uncharacterized protein</fullName>
    </submittedName>
</protein>
<feature type="compositionally biased region" description="Low complexity" evidence="1">
    <location>
        <begin position="75"/>
        <end position="85"/>
    </location>
</feature>
<dbReference type="AlphaFoldDB" id="B9SQF4"/>
<accession>B9SQF4</accession>